<evidence type="ECO:0000259" key="8">
    <source>
        <dbReference type="PROSITE" id="PS51332"/>
    </source>
</evidence>
<keyword evidence="6" id="KW-0408">Iron</keyword>
<dbReference type="SUPFAM" id="SSF102114">
    <property type="entry name" value="Radical SAM enzymes"/>
    <property type="match status" value="1"/>
</dbReference>
<sequence length="506" mass="59400">MKICFINPPSQYGRAPLPHMGIAYIAGMLKHSFPNAVTDLIDCPFQDINAEDMKKKTVAEEYDVIGITTYFYNFTEVFKLVRFLNKQKRKPFIVLGGYYPTLHPKKTFDIPGIDCICIGEGEYVFKELIETLMEKRDWRGINGLSYMDEQNNLVQNKVDLLIEKLDELPRPYLASAPPYWFPLVSGRGCHGHCTFCSIIDYYQKVPGKRIRKRCPVGVVEELKEITDQYKNRIIWMMDDNFFSVLQFQPEWIDEFVAQMQLRDVRCKFKIFARADEVDKDILMKLKSVGLTGVVVGVESMLERQLKLYGKNLNPQVNRRALQIIRETGLWLDMGFILLDPFTTLDELKVNLQFLRDSPFVDSSEPGHELISSLGPLIVLEDTPIHRYLSKQNILSGTDVGYNYQSDEITFFHKSLKTWNKMIADMYFGFNKKYLFDYYRVHGTIQEDYIRRYKMCLRIDIECMWEILECLYRQPIRQIQIESLLEKYKKRFQAVIQEETLEDVINC</sequence>
<evidence type="ECO:0000259" key="9">
    <source>
        <dbReference type="PROSITE" id="PS51918"/>
    </source>
</evidence>
<dbReference type="PROSITE" id="PS51332">
    <property type="entry name" value="B12_BINDING"/>
    <property type="match status" value="1"/>
</dbReference>
<dbReference type="STRING" id="1120996.SAMN02746066_01722"/>
<dbReference type="Gene3D" id="3.40.50.280">
    <property type="entry name" value="Cobalamin-binding domain"/>
    <property type="match status" value="1"/>
</dbReference>
<dbReference type="InterPro" id="IPR006158">
    <property type="entry name" value="Cobalamin-bd"/>
</dbReference>
<dbReference type="GO" id="GO:0051539">
    <property type="term" value="F:4 iron, 4 sulfur cluster binding"/>
    <property type="evidence" value="ECO:0007669"/>
    <property type="project" value="UniProtKB-KW"/>
</dbReference>
<dbReference type="InterPro" id="IPR036724">
    <property type="entry name" value="Cobalamin-bd_sf"/>
</dbReference>
<keyword evidence="2" id="KW-0489">Methyltransferase</keyword>
<evidence type="ECO:0000256" key="2">
    <source>
        <dbReference type="ARBA" id="ARBA00022603"/>
    </source>
</evidence>
<dbReference type="GO" id="GO:0005829">
    <property type="term" value="C:cytosol"/>
    <property type="evidence" value="ECO:0007669"/>
    <property type="project" value="TreeGrafter"/>
</dbReference>
<dbReference type="SFLD" id="SFLDS00029">
    <property type="entry name" value="Radical_SAM"/>
    <property type="match status" value="1"/>
</dbReference>
<protein>
    <submittedName>
        <fullName evidence="10">Radical SAM superfamily enzyme YgiQ, UPF0313 family</fullName>
    </submittedName>
</protein>
<dbReference type="SFLD" id="SFLDG01082">
    <property type="entry name" value="B12-binding_domain_containing"/>
    <property type="match status" value="1"/>
</dbReference>
<accession>A0A1M7I8N0</accession>
<dbReference type="Pfam" id="PF04055">
    <property type="entry name" value="Radical_SAM"/>
    <property type="match status" value="1"/>
</dbReference>
<keyword evidence="11" id="KW-1185">Reference proteome</keyword>
<keyword evidence="3" id="KW-0808">Transferase</keyword>
<dbReference type="PANTHER" id="PTHR43409:SF7">
    <property type="entry name" value="BLL1977 PROTEIN"/>
    <property type="match status" value="1"/>
</dbReference>
<dbReference type="SMART" id="SM00729">
    <property type="entry name" value="Elp3"/>
    <property type="match status" value="1"/>
</dbReference>
<feature type="domain" description="B12-binding" evidence="8">
    <location>
        <begin position="1"/>
        <end position="139"/>
    </location>
</feature>
<organism evidence="10 11">
    <name type="scientific">Anaerosporobacter mobilis DSM 15930</name>
    <dbReference type="NCBI Taxonomy" id="1120996"/>
    <lineage>
        <taxon>Bacteria</taxon>
        <taxon>Bacillati</taxon>
        <taxon>Bacillota</taxon>
        <taxon>Clostridia</taxon>
        <taxon>Lachnospirales</taxon>
        <taxon>Lachnospiraceae</taxon>
        <taxon>Anaerosporobacter</taxon>
    </lineage>
</organism>
<keyword evidence="7" id="KW-0411">Iron-sulfur</keyword>
<dbReference type="PROSITE" id="PS51918">
    <property type="entry name" value="RADICAL_SAM"/>
    <property type="match status" value="1"/>
</dbReference>
<dbReference type="Pfam" id="PF02310">
    <property type="entry name" value="B12-binding"/>
    <property type="match status" value="1"/>
</dbReference>
<dbReference type="CDD" id="cd02068">
    <property type="entry name" value="radical_SAM_B12_BD"/>
    <property type="match status" value="1"/>
</dbReference>
<dbReference type="InterPro" id="IPR023404">
    <property type="entry name" value="rSAM_horseshoe"/>
</dbReference>
<dbReference type="RefSeq" id="WP_073286059.1">
    <property type="nucleotide sequence ID" value="NZ_FRCP01000009.1"/>
</dbReference>
<keyword evidence="4" id="KW-0949">S-adenosyl-L-methionine</keyword>
<dbReference type="SFLD" id="SFLDG01123">
    <property type="entry name" value="methyltransferase_(Class_B)"/>
    <property type="match status" value="1"/>
</dbReference>
<evidence type="ECO:0000313" key="11">
    <source>
        <dbReference type="Proteomes" id="UP000184038"/>
    </source>
</evidence>
<dbReference type="EMBL" id="FRCP01000009">
    <property type="protein sequence ID" value="SHM36913.1"/>
    <property type="molecule type" value="Genomic_DNA"/>
</dbReference>
<evidence type="ECO:0000256" key="3">
    <source>
        <dbReference type="ARBA" id="ARBA00022679"/>
    </source>
</evidence>
<evidence type="ECO:0000256" key="1">
    <source>
        <dbReference type="ARBA" id="ARBA00001966"/>
    </source>
</evidence>
<dbReference type="InterPro" id="IPR007197">
    <property type="entry name" value="rSAM"/>
</dbReference>
<evidence type="ECO:0000256" key="4">
    <source>
        <dbReference type="ARBA" id="ARBA00022691"/>
    </source>
</evidence>
<dbReference type="InterPro" id="IPR006638">
    <property type="entry name" value="Elp3/MiaA/NifB-like_rSAM"/>
</dbReference>
<dbReference type="PANTHER" id="PTHR43409">
    <property type="entry name" value="ANAEROBIC MAGNESIUM-PROTOPORPHYRIN IX MONOMETHYL ESTER CYCLASE-RELATED"/>
    <property type="match status" value="1"/>
</dbReference>
<dbReference type="AlphaFoldDB" id="A0A1M7I8N0"/>
<gene>
    <name evidence="10" type="ORF">SAMN02746066_01722</name>
</gene>
<dbReference type="InterPro" id="IPR034466">
    <property type="entry name" value="Methyltransferase_Class_B"/>
</dbReference>
<feature type="domain" description="Radical SAM core" evidence="9">
    <location>
        <begin position="175"/>
        <end position="402"/>
    </location>
</feature>
<dbReference type="GO" id="GO:0046872">
    <property type="term" value="F:metal ion binding"/>
    <property type="evidence" value="ECO:0007669"/>
    <property type="project" value="UniProtKB-KW"/>
</dbReference>
<dbReference type="InterPro" id="IPR051198">
    <property type="entry name" value="BchE-like"/>
</dbReference>
<dbReference type="GO" id="GO:0003824">
    <property type="term" value="F:catalytic activity"/>
    <property type="evidence" value="ECO:0007669"/>
    <property type="project" value="InterPro"/>
</dbReference>
<dbReference type="Proteomes" id="UP000184038">
    <property type="component" value="Unassembled WGS sequence"/>
</dbReference>
<name>A0A1M7I8N0_9FIRM</name>
<dbReference type="InterPro" id="IPR058240">
    <property type="entry name" value="rSAM_sf"/>
</dbReference>
<dbReference type="SUPFAM" id="SSF52242">
    <property type="entry name" value="Cobalamin (vitamin B12)-binding domain"/>
    <property type="match status" value="1"/>
</dbReference>
<evidence type="ECO:0000256" key="7">
    <source>
        <dbReference type="ARBA" id="ARBA00023014"/>
    </source>
</evidence>
<dbReference type="OrthoDB" id="9801659at2"/>
<proteinExistence type="predicted"/>
<reference evidence="10 11" key="1">
    <citation type="submission" date="2016-11" db="EMBL/GenBank/DDBJ databases">
        <authorList>
            <person name="Jaros S."/>
            <person name="Januszkiewicz K."/>
            <person name="Wedrychowicz H."/>
        </authorList>
    </citation>
    <scope>NUCLEOTIDE SEQUENCE [LARGE SCALE GENOMIC DNA]</scope>
    <source>
        <strain evidence="10 11">DSM 15930</strain>
    </source>
</reference>
<evidence type="ECO:0000313" key="10">
    <source>
        <dbReference type="EMBL" id="SHM36913.1"/>
    </source>
</evidence>
<evidence type="ECO:0000256" key="5">
    <source>
        <dbReference type="ARBA" id="ARBA00022723"/>
    </source>
</evidence>
<keyword evidence="5" id="KW-0479">Metal-binding</keyword>
<dbReference type="Gene3D" id="3.80.30.20">
    <property type="entry name" value="tm_1862 like domain"/>
    <property type="match status" value="1"/>
</dbReference>
<evidence type="ECO:0000256" key="6">
    <source>
        <dbReference type="ARBA" id="ARBA00023004"/>
    </source>
</evidence>
<dbReference type="GO" id="GO:0031419">
    <property type="term" value="F:cobalamin binding"/>
    <property type="evidence" value="ECO:0007669"/>
    <property type="project" value="InterPro"/>
</dbReference>
<comment type="cofactor">
    <cofactor evidence="1">
        <name>[4Fe-4S] cluster</name>
        <dbReference type="ChEBI" id="CHEBI:49883"/>
    </cofactor>
</comment>